<dbReference type="CDD" id="cd06261">
    <property type="entry name" value="TM_PBP2"/>
    <property type="match status" value="1"/>
</dbReference>
<dbReference type="InterPro" id="IPR000515">
    <property type="entry name" value="MetI-like"/>
</dbReference>
<dbReference type="Pfam" id="PF00528">
    <property type="entry name" value="BPD_transp_1"/>
    <property type="match status" value="1"/>
</dbReference>
<evidence type="ECO:0000256" key="8">
    <source>
        <dbReference type="ARBA" id="ARBA00023136"/>
    </source>
</evidence>
<dbReference type="GO" id="GO:0055085">
    <property type="term" value="P:transmembrane transport"/>
    <property type="evidence" value="ECO:0007669"/>
    <property type="project" value="InterPro"/>
</dbReference>
<feature type="domain" description="ABC transmembrane type-1" evidence="10">
    <location>
        <begin position="69"/>
        <end position="258"/>
    </location>
</feature>
<evidence type="ECO:0000256" key="9">
    <source>
        <dbReference type="RuleBase" id="RU363032"/>
    </source>
</evidence>
<feature type="transmembrane region" description="Helical" evidence="9">
    <location>
        <begin position="195"/>
        <end position="215"/>
    </location>
</feature>
<keyword evidence="6" id="KW-0653">Protein transport</keyword>
<dbReference type="GO" id="GO:0005886">
    <property type="term" value="C:plasma membrane"/>
    <property type="evidence" value="ECO:0007669"/>
    <property type="project" value="UniProtKB-SubCell"/>
</dbReference>
<keyword evidence="7 9" id="KW-1133">Transmembrane helix</keyword>
<sequence>MRGVASPTLGISIAFIAMLALMVLCPALFTHYSGIDGAASEHLQAPSARHLFGTDQLGRDVFARVVYGASRTLSAAILAVGVGLGVGGAIGLLAGAAGGRVEAVVMGLVDIMLSIPELLLSLSVLILSGFGTLHAAVAVGIGQLPSLARVVRGDARRIRALEFVEAAYGAGGTFASVVRRHILPNCLTSIASLSVLRFSTAILSISTLSFLGYGAPPPAPEWGLMIADGRNYLATAWWMSSFPGLMALLVALAAHRISHAISARESGTGNRS</sequence>
<evidence type="ECO:0000259" key="10">
    <source>
        <dbReference type="PROSITE" id="PS50928"/>
    </source>
</evidence>
<dbReference type="Gene3D" id="1.10.3720.10">
    <property type="entry name" value="MetI-like"/>
    <property type="match status" value="1"/>
</dbReference>
<dbReference type="AlphaFoldDB" id="A0A7W4IZ85"/>
<evidence type="ECO:0000256" key="3">
    <source>
        <dbReference type="ARBA" id="ARBA00022475"/>
    </source>
</evidence>
<dbReference type="GO" id="GO:0015031">
    <property type="term" value="P:protein transport"/>
    <property type="evidence" value="ECO:0007669"/>
    <property type="project" value="UniProtKB-KW"/>
</dbReference>
<keyword evidence="8 9" id="KW-0472">Membrane</keyword>
<dbReference type="EMBL" id="JABEQE010000004">
    <property type="protein sequence ID" value="MBB2171798.1"/>
    <property type="molecule type" value="Genomic_DNA"/>
</dbReference>
<dbReference type="InterPro" id="IPR050366">
    <property type="entry name" value="BP-dependent_transpt_permease"/>
</dbReference>
<keyword evidence="4 9" id="KW-0812">Transmembrane</keyword>
<evidence type="ECO:0000256" key="1">
    <source>
        <dbReference type="ARBA" id="ARBA00004651"/>
    </source>
</evidence>
<dbReference type="PROSITE" id="PS50928">
    <property type="entry name" value="ABC_TM1"/>
    <property type="match status" value="1"/>
</dbReference>
<dbReference type="SUPFAM" id="SSF161098">
    <property type="entry name" value="MetI-like"/>
    <property type="match status" value="1"/>
</dbReference>
<comment type="caution">
    <text evidence="11">The sequence shown here is derived from an EMBL/GenBank/DDBJ whole genome shotgun (WGS) entry which is preliminary data.</text>
</comment>
<organism evidence="11 12">
    <name type="scientific">Gluconacetobacter asukensis</name>
    <dbReference type="NCBI Taxonomy" id="1017181"/>
    <lineage>
        <taxon>Bacteria</taxon>
        <taxon>Pseudomonadati</taxon>
        <taxon>Pseudomonadota</taxon>
        <taxon>Alphaproteobacteria</taxon>
        <taxon>Acetobacterales</taxon>
        <taxon>Acetobacteraceae</taxon>
        <taxon>Gluconacetobacter</taxon>
    </lineage>
</organism>
<proteinExistence type="inferred from homology"/>
<dbReference type="PANTHER" id="PTHR43386:SF1">
    <property type="entry name" value="D,D-DIPEPTIDE TRANSPORT SYSTEM PERMEASE PROTEIN DDPC-RELATED"/>
    <property type="match status" value="1"/>
</dbReference>
<evidence type="ECO:0000313" key="12">
    <source>
        <dbReference type="Proteomes" id="UP000577891"/>
    </source>
</evidence>
<gene>
    <name evidence="11" type="ORF">HLH35_06630</name>
</gene>
<keyword evidence="2 9" id="KW-0813">Transport</keyword>
<feature type="transmembrane region" description="Helical" evidence="9">
    <location>
        <begin position="6"/>
        <end position="29"/>
    </location>
</feature>
<accession>A0A7W4IZ85</accession>
<evidence type="ECO:0000256" key="6">
    <source>
        <dbReference type="ARBA" id="ARBA00022927"/>
    </source>
</evidence>
<dbReference type="InterPro" id="IPR035906">
    <property type="entry name" value="MetI-like_sf"/>
</dbReference>
<feature type="transmembrane region" description="Helical" evidence="9">
    <location>
        <begin position="118"/>
        <end position="142"/>
    </location>
</feature>
<keyword evidence="12" id="KW-1185">Reference proteome</keyword>
<dbReference type="PANTHER" id="PTHR43386">
    <property type="entry name" value="OLIGOPEPTIDE TRANSPORT SYSTEM PERMEASE PROTEIN APPC"/>
    <property type="match status" value="1"/>
</dbReference>
<keyword evidence="3" id="KW-1003">Cell membrane</keyword>
<dbReference type="GO" id="GO:0015833">
    <property type="term" value="P:peptide transport"/>
    <property type="evidence" value="ECO:0007669"/>
    <property type="project" value="UniProtKB-KW"/>
</dbReference>
<comment type="subcellular location">
    <subcellularLocation>
        <location evidence="1 9">Cell membrane</location>
        <topology evidence="1 9">Multi-pass membrane protein</topology>
    </subcellularLocation>
</comment>
<evidence type="ECO:0000256" key="4">
    <source>
        <dbReference type="ARBA" id="ARBA00022692"/>
    </source>
</evidence>
<comment type="similarity">
    <text evidence="9">Belongs to the binding-protein-dependent transport system permease family.</text>
</comment>
<evidence type="ECO:0000256" key="2">
    <source>
        <dbReference type="ARBA" id="ARBA00022448"/>
    </source>
</evidence>
<evidence type="ECO:0000256" key="7">
    <source>
        <dbReference type="ARBA" id="ARBA00022989"/>
    </source>
</evidence>
<feature type="transmembrane region" description="Helical" evidence="9">
    <location>
        <begin position="235"/>
        <end position="254"/>
    </location>
</feature>
<name>A0A7W4IZ85_9PROT</name>
<feature type="transmembrane region" description="Helical" evidence="9">
    <location>
        <begin position="73"/>
        <end position="98"/>
    </location>
</feature>
<keyword evidence="5" id="KW-0571">Peptide transport</keyword>
<dbReference type="Proteomes" id="UP000577891">
    <property type="component" value="Unassembled WGS sequence"/>
</dbReference>
<evidence type="ECO:0000313" key="11">
    <source>
        <dbReference type="EMBL" id="MBB2171798.1"/>
    </source>
</evidence>
<evidence type="ECO:0000256" key="5">
    <source>
        <dbReference type="ARBA" id="ARBA00022856"/>
    </source>
</evidence>
<protein>
    <submittedName>
        <fullName evidence="11">ABC transporter permease</fullName>
    </submittedName>
</protein>
<reference evidence="11 12" key="1">
    <citation type="submission" date="2020-04" db="EMBL/GenBank/DDBJ databases">
        <title>Description of novel Gluconacetobacter.</title>
        <authorList>
            <person name="Sombolestani A."/>
        </authorList>
    </citation>
    <scope>NUCLEOTIDE SEQUENCE [LARGE SCALE GENOMIC DNA]</scope>
    <source>
        <strain evidence="11 12">LMG 27724</strain>
    </source>
</reference>